<name>A0ABZ1CBK8_9BACT</name>
<evidence type="ECO:0000313" key="8">
    <source>
        <dbReference type="EMBL" id="WRQ89069.1"/>
    </source>
</evidence>
<dbReference type="GO" id="GO:0004180">
    <property type="term" value="F:carboxypeptidase activity"/>
    <property type="evidence" value="ECO:0007669"/>
    <property type="project" value="UniProtKB-KW"/>
</dbReference>
<dbReference type="PANTHER" id="PTHR11705">
    <property type="entry name" value="PROTEASE FAMILY M14 CARBOXYPEPTIDASE A,B"/>
    <property type="match status" value="1"/>
</dbReference>
<dbReference type="PANTHER" id="PTHR11705:SF143">
    <property type="entry name" value="SLL0236 PROTEIN"/>
    <property type="match status" value="1"/>
</dbReference>
<keyword evidence="8" id="KW-0121">Carboxypeptidase</keyword>
<comment type="similarity">
    <text evidence="2">Belongs to the peptidase M14 family.</text>
</comment>
<dbReference type="Proteomes" id="UP000738431">
    <property type="component" value="Chromosome"/>
</dbReference>
<keyword evidence="3" id="KW-0645">Protease</keyword>
<evidence type="ECO:0000256" key="2">
    <source>
        <dbReference type="ARBA" id="ARBA00005988"/>
    </source>
</evidence>
<evidence type="ECO:0000256" key="3">
    <source>
        <dbReference type="ARBA" id="ARBA00022670"/>
    </source>
</evidence>
<dbReference type="SUPFAM" id="SSF52317">
    <property type="entry name" value="Class I glutamine amidotransferase-like"/>
    <property type="match status" value="1"/>
</dbReference>
<evidence type="ECO:0000256" key="4">
    <source>
        <dbReference type="ARBA" id="ARBA00022801"/>
    </source>
</evidence>
<proteinExistence type="inferred from homology"/>
<evidence type="ECO:0000256" key="6">
    <source>
        <dbReference type="ARBA" id="ARBA00023049"/>
    </source>
</evidence>
<reference evidence="8 9" key="1">
    <citation type="submission" date="2023-12" db="EMBL/GenBank/DDBJ databases">
        <title>Description of an unclassified Opitutus bacterium of Verrucomicrobiota.</title>
        <authorList>
            <person name="Zhang D.-F."/>
        </authorList>
    </citation>
    <scope>NUCLEOTIDE SEQUENCE [LARGE SCALE GENOMIC DNA]</scope>
    <source>
        <strain evidence="8 9">WL0086</strain>
    </source>
</reference>
<dbReference type="Gene3D" id="3.40.630.10">
    <property type="entry name" value="Zn peptidases"/>
    <property type="match status" value="1"/>
</dbReference>
<dbReference type="InterPro" id="IPR000834">
    <property type="entry name" value="Peptidase_M14"/>
</dbReference>
<dbReference type="EMBL" id="CP139781">
    <property type="protein sequence ID" value="WRQ89069.1"/>
    <property type="molecule type" value="Genomic_DNA"/>
</dbReference>
<accession>A0ABZ1CBK8</accession>
<keyword evidence="4" id="KW-0378">Hydrolase</keyword>
<dbReference type="Pfam" id="PF00246">
    <property type="entry name" value="Peptidase_M14"/>
    <property type="match status" value="1"/>
</dbReference>
<evidence type="ECO:0000313" key="9">
    <source>
        <dbReference type="Proteomes" id="UP000738431"/>
    </source>
</evidence>
<evidence type="ECO:0000256" key="1">
    <source>
        <dbReference type="ARBA" id="ARBA00001947"/>
    </source>
</evidence>
<protein>
    <submittedName>
        <fullName evidence="8">M14 family zinc carboxypeptidase</fullName>
    </submittedName>
</protein>
<keyword evidence="6" id="KW-0482">Metalloprotease</keyword>
<organism evidence="8 9">
    <name type="scientific">Actomonas aquatica</name>
    <dbReference type="NCBI Taxonomy" id="2866162"/>
    <lineage>
        <taxon>Bacteria</taxon>
        <taxon>Pseudomonadati</taxon>
        <taxon>Verrucomicrobiota</taxon>
        <taxon>Opitutia</taxon>
        <taxon>Opitutales</taxon>
        <taxon>Opitutaceae</taxon>
        <taxon>Actomonas</taxon>
    </lineage>
</organism>
<feature type="domain" description="Peptidase M14" evidence="7">
    <location>
        <begin position="65"/>
        <end position="224"/>
    </location>
</feature>
<gene>
    <name evidence="8" type="ORF">K1X11_006590</name>
</gene>
<dbReference type="InterPro" id="IPR029062">
    <property type="entry name" value="Class_I_gatase-like"/>
</dbReference>
<keyword evidence="5" id="KW-0862">Zinc</keyword>
<sequence length="919" mass="101529">MMILIMLALSNRRAARIKRAGFIAALCLWTSAVLGAASSLPNPETFFGFKPGATGELVKYPEVLRYLQTLADGSDRVIYEEPGTTTEGNTFGMIVVSSPENLANLDRLLEINQRLADPRGLDETEAQALIAEGKPVYFLYATIHSTEVCNIASVTEVAYELTTGTSEDIAEILDESVVVILPSQNPDGQFHVVNHWYETKDTPYQRVYPDLYHKYTGHDDNRDWFMFTQKETRVNLGIQARFRPVITHDMHQMGNNGARIWVPPFDDPFDPNMHQLLKIEQATVGQAMAEALFAAGKEGVTWGERFDGWTPARQFMIYKGQPRILTEIARSNLADPQVSKDGSPLGPQETRRDFPVAYSSDTWTLQDQVDYGVIVAMAGIKHVARYSKEFLTNFYTVQKSWTERTDGPFAFVVPADQRDPYATYEMLEILEVAELEIDQATAAFSAGGKDYAAGSWVIKVAQPYGAFAKTMLEQQEYPHLTEFPGGPPKRPYDATGHTLWMLMGVEVDTIDEAFDVALERVESVAAAPKTLPSLNRGYYLVGPESYGLFKVVAQLQSHGVPAVRIQEAVTLDGKTWAPGTLIAPITAATRPIMAMAATDLGLPVGATAELPEVPGFALKPGTRVGLYRSANLMPGGWLMWIFDQYEVNYEVVKASDFDGDLSARYDVIVMPAGLSKQRLVKGLDQEKNDPAVWGWAAGIGEEGWDKLQDWVHDGGTLLAIGSAVETARELLDLPIEKVLPEPPERWWESGSSDADAKMVKASAIDEKLKATFMSPTSLLTTLREEVADPTTLFYCPGALLDNLFDPSNPVAWGMPEEWPVFFMRNQAYRLRPSFGVKASVVSKYPEQDVLQSGWLLGEDYLHDQANVVSFTVGDGMVVTFATQVDFRAQARATTKLLFNAMYHGPSTAIASDGLAAALQ</sequence>
<keyword evidence="9" id="KW-1185">Reference proteome</keyword>
<comment type="cofactor">
    <cofactor evidence="1">
        <name>Zn(2+)</name>
        <dbReference type="ChEBI" id="CHEBI:29105"/>
    </cofactor>
</comment>
<evidence type="ECO:0000259" key="7">
    <source>
        <dbReference type="Pfam" id="PF00246"/>
    </source>
</evidence>
<dbReference type="RefSeq" id="WP_221030942.1">
    <property type="nucleotide sequence ID" value="NZ_CP139781.1"/>
</dbReference>
<evidence type="ECO:0000256" key="5">
    <source>
        <dbReference type="ARBA" id="ARBA00022833"/>
    </source>
</evidence>
<dbReference type="SUPFAM" id="SSF53187">
    <property type="entry name" value="Zn-dependent exopeptidases"/>
    <property type="match status" value="1"/>
</dbReference>